<keyword evidence="5" id="KW-0788">Thiol protease</keyword>
<evidence type="ECO:0000256" key="5">
    <source>
        <dbReference type="ARBA" id="ARBA00022807"/>
    </source>
</evidence>
<evidence type="ECO:0000256" key="4">
    <source>
        <dbReference type="ARBA" id="ARBA00022801"/>
    </source>
</evidence>
<keyword evidence="4" id="KW-0378">Hydrolase</keyword>
<evidence type="ECO:0000313" key="8">
    <source>
        <dbReference type="Proteomes" id="UP000199532"/>
    </source>
</evidence>
<evidence type="ECO:0000313" key="7">
    <source>
        <dbReference type="EMBL" id="SEI70043.1"/>
    </source>
</evidence>
<dbReference type="InterPro" id="IPR038765">
    <property type="entry name" value="Papain-like_cys_pep_sf"/>
</dbReference>
<proteinExistence type="inferred from homology"/>
<dbReference type="GO" id="GO:0008234">
    <property type="term" value="F:cysteine-type peptidase activity"/>
    <property type="evidence" value="ECO:0007669"/>
    <property type="project" value="UniProtKB-KW"/>
</dbReference>
<dbReference type="InterPro" id="IPR025896">
    <property type="entry name" value="Spi_Prtas-inh"/>
</dbReference>
<keyword evidence="8" id="KW-1185">Reference proteome</keyword>
<sequence length="412" mass="46744">MNIFLRSTFYIVILFASLLFLSQCNKSDISTIPDVKEVNKDNFTVSMQEATEVAQRYILAQNQKNNTSSAKIAATLEVTGQETIVDSIDKKPLFHIINLKKGFTIVSADIRTMPILAYSEQNQFDTKDIPKGVLLWMESAKVKIRDVRKRNLEGGDIIGKEWKKYFSDKNGRIMDTNCYEWYQYGQFQCQNRQTTFGPLLTTHWGQKNISTAELSTSKNCDGCGRMLAGCGPVAMAQVDEFYHPSTRPRYSNTSCTVSTPEQTSLALLMKKMGTYAQSQYDYAFSCNTFTWPGDVKTGFSMLGYSNGGGTDEAYSFQKIKNDLTGNHPVIFWGSTCLTCLSDYHIWVCDGLQQNHYSEFNCSTKQCNEWTYTYLHMNWGWSGSYDDWYSFGAYNPGGQDYNGNLHVITGIRP</sequence>
<organism evidence="7 8">
    <name type="scientific">Dyadobacter koreensis</name>
    <dbReference type="NCBI Taxonomy" id="408657"/>
    <lineage>
        <taxon>Bacteria</taxon>
        <taxon>Pseudomonadati</taxon>
        <taxon>Bacteroidota</taxon>
        <taxon>Cytophagia</taxon>
        <taxon>Cytophagales</taxon>
        <taxon>Spirosomataceae</taxon>
        <taxon>Dyadobacter</taxon>
    </lineage>
</organism>
<dbReference type="OrthoDB" id="2235251at2"/>
<dbReference type="Pfam" id="PF01640">
    <property type="entry name" value="Peptidase_C10"/>
    <property type="match status" value="1"/>
</dbReference>
<keyword evidence="3" id="KW-0732">Signal</keyword>
<dbReference type="RefSeq" id="WP_090334818.1">
    <property type="nucleotide sequence ID" value="NZ_FNXY01000003.1"/>
</dbReference>
<evidence type="ECO:0000256" key="2">
    <source>
        <dbReference type="ARBA" id="ARBA00022670"/>
    </source>
</evidence>
<dbReference type="GO" id="GO:0006508">
    <property type="term" value="P:proteolysis"/>
    <property type="evidence" value="ECO:0007669"/>
    <property type="project" value="UniProtKB-KW"/>
</dbReference>
<dbReference type="AlphaFoldDB" id="A0A1H6SQC2"/>
<dbReference type="InterPro" id="IPR044934">
    <property type="entry name" value="Streptopain_sf"/>
</dbReference>
<feature type="domain" description="Spi protease inhibitor" evidence="6">
    <location>
        <begin position="45"/>
        <end position="142"/>
    </location>
</feature>
<reference evidence="7 8" key="1">
    <citation type="submission" date="2016-10" db="EMBL/GenBank/DDBJ databases">
        <authorList>
            <person name="de Groot N.N."/>
        </authorList>
    </citation>
    <scope>NUCLEOTIDE SEQUENCE [LARGE SCALE GENOMIC DNA]</scope>
    <source>
        <strain evidence="7 8">DSM 19938</strain>
    </source>
</reference>
<dbReference type="Proteomes" id="UP000199532">
    <property type="component" value="Unassembled WGS sequence"/>
</dbReference>
<dbReference type="SUPFAM" id="SSF54001">
    <property type="entry name" value="Cysteine proteinases"/>
    <property type="match status" value="1"/>
</dbReference>
<dbReference type="Gene3D" id="3.90.70.50">
    <property type="entry name" value="Peptidase C10, streptopain"/>
    <property type="match status" value="2"/>
</dbReference>
<dbReference type="EMBL" id="FNXY01000003">
    <property type="protein sequence ID" value="SEI70043.1"/>
    <property type="molecule type" value="Genomic_DNA"/>
</dbReference>
<accession>A0A1H6SQC2</accession>
<evidence type="ECO:0000256" key="1">
    <source>
        <dbReference type="ARBA" id="ARBA00009693"/>
    </source>
</evidence>
<dbReference type="STRING" id="408657.SAMN04487995_1775"/>
<evidence type="ECO:0000259" key="6">
    <source>
        <dbReference type="Pfam" id="PF13734"/>
    </source>
</evidence>
<comment type="similarity">
    <text evidence="1">Belongs to the peptidase C10 family.</text>
</comment>
<name>A0A1H6SQC2_9BACT</name>
<dbReference type="InterPro" id="IPR000200">
    <property type="entry name" value="Peptidase_C10"/>
</dbReference>
<dbReference type="Pfam" id="PF13734">
    <property type="entry name" value="Inhibitor_I69"/>
    <property type="match status" value="1"/>
</dbReference>
<gene>
    <name evidence="7" type="ORF">SAMN04487995_1775</name>
</gene>
<protein>
    <submittedName>
        <fullName evidence="7">Spi protease inhibitor</fullName>
    </submittedName>
</protein>
<keyword evidence="2" id="KW-0645">Protease</keyword>
<evidence type="ECO:0000256" key="3">
    <source>
        <dbReference type="ARBA" id="ARBA00022729"/>
    </source>
</evidence>